<dbReference type="Proteomes" id="UP001203297">
    <property type="component" value="Unassembled WGS sequence"/>
</dbReference>
<proteinExistence type="predicted"/>
<organism evidence="1 2">
    <name type="scientific">Multifurca ochricompacta</name>
    <dbReference type="NCBI Taxonomy" id="376703"/>
    <lineage>
        <taxon>Eukaryota</taxon>
        <taxon>Fungi</taxon>
        <taxon>Dikarya</taxon>
        <taxon>Basidiomycota</taxon>
        <taxon>Agaricomycotina</taxon>
        <taxon>Agaricomycetes</taxon>
        <taxon>Russulales</taxon>
        <taxon>Russulaceae</taxon>
        <taxon>Multifurca</taxon>
    </lineage>
</organism>
<reference evidence="1" key="1">
    <citation type="journal article" date="2022" name="New Phytol.">
        <title>Evolutionary transition to the ectomycorrhizal habit in the genomes of a hyperdiverse lineage of mushroom-forming fungi.</title>
        <authorList>
            <person name="Looney B."/>
            <person name="Miyauchi S."/>
            <person name="Morin E."/>
            <person name="Drula E."/>
            <person name="Courty P.E."/>
            <person name="Kohler A."/>
            <person name="Kuo A."/>
            <person name="LaButti K."/>
            <person name="Pangilinan J."/>
            <person name="Lipzen A."/>
            <person name="Riley R."/>
            <person name="Andreopoulos W."/>
            <person name="He G."/>
            <person name="Johnson J."/>
            <person name="Nolan M."/>
            <person name="Tritt A."/>
            <person name="Barry K.W."/>
            <person name="Grigoriev I.V."/>
            <person name="Nagy L.G."/>
            <person name="Hibbett D."/>
            <person name="Henrissat B."/>
            <person name="Matheny P.B."/>
            <person name="Labbe J."/>
            <person name="Martin F.M."/>
        </authorList>
    </citation>
    <scope>NUCLEOTIDE SEQUENCE</scope>
    <source>
        <strain evidence="1">BPL690</strain>
    </source>
</reference>
<evidence type="ECO:0000313" key="2">
    <source>
        <dbReference type="Proteomes" id="UP001203297"/>
    </source>
</evidence>
<dbReference type="EMBL" id="WTXG01000108">
    <property type="protein sequence ID" value="KAI0292956.1"/>
    <property type="molecule type" value="Genomic_DNA"/>
</dbReference>
<comment type="caution">
    <text evidence="1">The sequence shown here is derived from an EMBL/GenBank/DDBJ whole genome shotgun (WGS) entry which is preliminary data.</text>
</comment>
<gene>
    <name evidence="1" type="ORF">B0F90DRAFT_1767321</name>
</gene>
<protein>
    <submittedName>
        <fullName evidence="1">Uncharacterized protein</fullName>
    </submittedName>
</protein>
<dbReference type="AlphaFoldDB" id="A0AAD4QG36"/>
<sequence>MAVCVLQNLFSQDYISHGLSALCPQSFWSPTFFHCSSRCMGLPKATGTTKSSWSSTLTPYRDKAEKTIFGALGFPLYGQAVTTVVRSCRGYNFL</sequence>
<evidence type="ECO:0000313" key="1">
    <source>
        <dbReference type="EMBL" id="KAI0292956.1"/>
    </source>
</evidence>
<keyword evidence="2" id="KW-1185">Reference proteome</keyword>
<accession>A0AAD4QG36</accession>
<name>A0AAD4QG36_9AGAM</name>